<dbReference type="SUPFAM" id="SSF81442">
    <property type="entry name" value="Cytochrome c oxidase subunit I-like"/>
    <property type="match status" value="1"/>
</dbReference>
<feature type="transmembrane region" description="Helical" evidence="1">
    <location>
        <begin position="39"/>
        <end position="60"/>
    </location>
</feature>
<gene>
    <name evidence="2" type="ORF">V3851_13085</name>
</gene>
<dbReference type="Proteomes" id="UP001306950">
    <property type="component" value="Unassembled WGS sequence"/>
</dbReference>
<dbReference type="RefSeq" id="WP_331846980.1">
    <property type="nucleotide sequence ID" value="NZ_JAZHPZ010000005.1"/>
</dbReference>
<evidence type="ECO:0000313" key="2">
    <source>
        <dbReference type="EMBL" id="MEF2966769.1"/>
    </source>
</evidence>
<name>A0ABU7VSK6_9BACL</name>
<feature type="transmembrane region" description="Helical" evidence="1">
    <location>
        <begin position="72"/>
        <end position="90"/>
    </location>
</feature>
<keyword evidence="1" id="KW-1133">Transmembrane helix</keyword>
<feature type="transmembrane region" description="Helical" evidence="1">
    <location>
        <begin position="102"/>
        <end position="122"/>
    </location>
</feature>
<evidence type="ECO:0000256" key="1">
    <source>
        <dbReference type="SAM" id="Phobius"/>
    </source>
</evidence>
<keyword evidence="1" id="KW-0812">Transmembrane</keyword>
<protein>
    <submittedName>
        <fullName evidence="2">Cytochrome-c oxidase</fullName>
    </submittedName>
</protein>
<feature type="transmembrane region" description="Helical" evidence="1">
    <location>
        <begin position="7"/>
        <end position="27"/>
    </location>
</feature>
<accession>A0ABU7VSK6</accession>
<evidence type="ECO:0000313" key="3">
    <source>
        <dbReference type="Proteomes" id="UP001306950"/>
    </source>
</evidence>
<reference evidence="2 3" key="1">
    <citation type="submission" date="2024-02" db="EMBL/GenBank/DDBJ databases">
        <title>A nitrogen-fixing paenibacillus bacterium.</title>
        <authorList>
            <person name="Zhang W.L."/>
            <person name="Chen S.F."/>
        </authorList>
    </citation>
    <scope>NUCLEOTIDE SEQUENCE [LARGE SCALE GENOMIC DNA]</scope>
    <source>
        <strain evidence="2 3">M1</strain>
    </source>
</reference>
<dbReference type="Gene3D" id="1.20.210.10">
    <property type="entry name" value="Cytochrome c oxidase-like, subunit I domain"/>
    <property type="match status" value="1"/>
</dbReference>
<dbReference type="InterPro" id="IPR036927">
    <property type="entry name" value="Cyt_c_oxase-like_su1_sf"/>
</dbReference>
<dbReference type="EMBL" id="JAZHPZ010000005">
    <property type="protein sequence ID" value="MEF2966769.1"/>
    <property type="molecule type" value="Genomic_DNA"/>
</dbReference>
<keyword evidence="1" id="KW-0472">Membrane</keyword>
<sequence>MTLTGVTYIKVSVVYFVIGVLLGMYMSMAHDYTLASVHVHVNLLGWASFALAGIIYWLFPKAGASLLGKIQFWTYTIGLPIMMIGLAFVLEGKASFEAIIPIGATLVVVSVILFAINVLINVRPQSNVRRK</sequence>
<keyword evidence="3" id="KW-1185">Reference proteome</keyword>
<comment type="caution">
    <text evidence="2">The sequence shown here is derived from an EMBL/GenBank/DDBJ whole genome shotgun (WGS) entry which is preliminary data.</text>
</comment>
<organism evidence="2 3">
    <name type="scientific">Paenibacillus haidiansis</name>
    <dbReference type="NCBI Taxonomy" id="1574488"/>
    <lineage>
        <taxon>Bacteria</taxon>
        <taxon>Bacillati</taxon>
        <taxon>Bacillota</taxon>
        <taxon>Bacilli</taxon>
        <taxon>Bacillales</taxon>
        <taxon>Paenibacillaceae</taxon>
        <taxon>Paenibacillus</taxon>
    </lineage>
</organism>
<proteinExistence type="predicted"/>